<evidence type="ECO:0000256" key="15">
    <source>
        <dbReference type="RuleBase" id="RU366026"/>
    </source>
</evidence>
<dbReference type="STRING" id="263852.SAMN02745116_00116"/>
<dbReference type="InterPro" id="IPR029499">
    <property type="entry name" value="PduO-typ"/>
</dbReference>
<evidence type="ECO:0000256" key="6">
    <source>
        <dbReference type="ARBA" id="ARBA00022573"/>
    </source>
</evidence>
<feature type="domain" description="Cobalamin adenosyltransferase-like" evidence="16">
    <location>
        <begin position="3"/>
        <end position="166"/>
    </location>
</feature>
<comment type="catalytic activity">
    <reaction evidence="14 15">
        <text>2 cob(II)alamin + reduced [electron-transfer flavoprotein] + 2 ATP = 2 adenosylcob(III)alamin + 2 triphosphate + oxidized [electron-transfer flavoprotein] + 3 H(+)</text>
        <dbReference type="Rhea" id="RHEA:28671"/>
        <dbReference type="Rhea" id="RHEA-COMP:10685"/>
        <dbReference type="Rhea" id="RHEA-COMP:10686"/>
        <dbReference type="ChEBI" id="CHEBI:15378"/>
        <dbReference type="ChEBI" id="CHEBI:16304"/>
        <dbReference type="ChEBI" id="CHEBI:18036"/>
        <dbReference type="ChEBI" id="CHEBI:18408"/>
        <dbReference type="ChEBI" id="CHEBI:30616"/>
        <dbReference type="ChEBI" id="CHEBI:57692"/>
        <dbReference type="ChEBI" id="CHEBI:58307"/>
        <dbReference type="EC" id="2.5.1.17"/>
    </reaction>
</comment>
<keyword evidence="7 15" id="KW-0808">Transferase</keyword>
<keyword evidence="18" id="KW-1185">Reference proteome</keyword>
<evidence type="ECO:0000256" key="7">
    <source>
        <dbReference type="ARBA" id="ARBA00022679"/>
    </source>
</evidence>
<dbReference type="GO" id="GO:0008817">
    <property type="term" value="F:corrinoid adenosyltransferase activity"/>
    <property type="evidence" value="ECO:0007669"/>
    <property type="project" value="UniProtKB-UniRule"/>
</dbReference>
<dbReference type="UniPathway" id="UPA00148">
    <property type="reaction ID" value="UER00233"/>
</dbReference>
<evidence type="ECO:0000313" key="18">
    <source>
        <dbReference type="Proteomes" id="UP000190328"/>
    </source>
</evidence>
<comment type="pathway">
    <text evidence="1 15">Cofactor biosynthesis; adenosylcobalamin biosynthesis; adenosylcobalamin from cob(II)yrinate a,c-diamide: step 2/7.</text>
</comment>
<dbReference type="InterPro" id="IPR036451">
    <property type="entry name" value="CblAdoTrfase-like_sf"/>
</dbReference>
<evidence type="ECO:0000256" key="8">
    <source>
        <dbReference type="ARBA" id="ARBA00022741"/>
    </source>
</evidence>
<evidence type="ECO:0000256" key="13">
    <source>
        <dbReference type="ARBA" id="ARBA00048555"/>
    </source>
</evidence>
<comment type="subunit">
    <text evidence="3">Homotrimer.</text>
</comment>
<evidence type="ECO:0000256" key="12">
    <source>
        <dbReference type="ARBA" id="ARBA00033354"/>
    </source>
</evidence>
<dbReference type="Proteomes" id="UP000190328">
    <property type="component" value="Unassembled WGS sequence"/>
</dbReference>
<sequence>MKIYTKTGDKGMTRLIGGQLVSKASDRVESYGYVDFLNSWVGRITAQTKGNYPEISQELRQIQNYLFDCSTDLATPAEKDYDWRVQKEWAMFLEERIDVYTANCSQIERFILPTGSLLASDCHVARTLTRNAERKVVELMWTSTINDEVLVFLNRLSDYFFALAREMNRLENVEDEYYERSGKVFR</sequence>
<evidence type="ECO:0000259" key="16">
    <source>
        <dbReference type="Pfam" id="PF01923"/>
    </source>
</evidence>
<evidence type="ECO:0000256" key="3">
    <source>
        <dbReference type="ARBA" id="ARBA00011233"/>
    </source>
</evidence>
<dbReference type="OrthoDB" id="9778896at2"/>
<dbReference type="FunFam" id="1.20.1200.10:FF:000001">
    <property type="entry name" value="Cob(I)yrinic acid a,c-diamide adenosyltransferase"/>
    <property type="match status" value="1"/>
</dbReference>
<evidence type="ECO:0000256" key="14">
    <source>
        <dbReference type="ARBA" id="ARBA00048692"/>
    </source>
</evidence>
<dbReference type="SUPFAM" id="SSF89028">
    <property type="entry name" value="Cobalamin adenosyltransferase-like"/>
    <property type="match status" value="1"/>
</dbReference>
<gene>
    <name evidence="17" type="ORF">SAMN02745116_00116</name>
</gene>
<dbReference type="RefSeq" id="WP_078806130.1">
    <property type="nucleotide sequence ID" value="NZ_FUXI01000001.1"/>
</dbReference>
<comment type="similarity">
    <text evidence="2 15">Belongs to the Cob(I)alamin adenosyltransferase family.</text>
</comment>
<evidence type="ECO:0000313" key="17">
    <source>
        <dbReference type="EMBL" id="SJZ38098.1"/>
    </source>
</evidence>
<dbReference type="PANTHER" id="PTHR12213:SF0">
    <property type="entry name" value="CORRINOID ADENOSYLTRANSFERASE MMAB"/>
    <property type="match status" value="1"/>
</dbReference>
<dbReference type="GO" id="GO:0009236">
    <property type="term" value="P:cobalamin biosynthetic process"/>
    <property type="evidence" value="ECO:0007669"/>
    <property type="project" value="UniProtKB-UniRule"/>
</dbReference>
<evidence type="ECO:0000256" key="4">
    <source>
        <dbReference type="ARBA" id="ARBA00012454"/>
    </source>
</evidence>
<dbReference type="AlphaFoldDB" id="A0A1T4K6L3"/>
<dbReference type="EC" id="2.5.1.17" evidence="4 15"/>
<organism evidence="17 18">
    <name type="scientific">Pilibacter termitis</name>
    <dbReference type="NCBI Taxonomy" id="263852"/>
    <lineage>
        <taxon>Bacteria</taxon>
        <taxon>Bacillati</taxon>
        <taxon>Bacillota</taxon>
        <taxon>Bacilli</taxon>
        <taxon>Lactobacillales</taxon>
        <taxon>Enterococcaceae</taxon>
        <taxon>Pilibacter</taxon>
    </lineage>
</organism>
<dbReference type="NCBIfam" id="TIGR00636">
    <property type="entry name" value="PduO_Nterm"/>
    <property type="match status" value="1"/>
</dbReference>
<keyword evidence="8 15" id="KW-0547">Nucleotide-binding</keyword>
<evidence type="ECO:0000256" key="1">
    <source>
        <dbReference type="ARBA" id="ARBA00005121"/>
    </source>
</evidence>
<accession>A0A1T4K6L3</accession>
<keyword evidence="9 15" id="KW-0067">ATP-binding</keyword>
<dbReference type="Pfam" id="PF01923">
    <property type="entry name" value="Cob_adeno_trans"/>
    <property type="match status" value="1"/>
</dbReference>
<comment type="catalytic activity">
    <reaction evidence="13 15">
        <text>2 cob(II)yrinate a,c diamide + reduced [electron-transfer flavoprotein] + 2 ATP = 2 adenosylcob(III)yrinate a,c-diamide + 2 triphosphate + oxidized [electron-transfer flavoprotein] + 3 H(+)</text>
        <dbReference type="Rhea" id="RHEA:11528"/>
        <dbReference type="Rhea" id="RHEA-COMP:10685"/>
        <dbReference type="Rhea" id="RHEA-COMP:10686"/>
        <dbReference type="ChEBI" id="CHEBI:15378"/>
        <dbReference type="ChEBI" id="CHEBI:18036"/>
        <dbReference type="ChEBI" id="CHEBI:30616"/>
        <dbReference type="ChEBI" id="CHEBI:57692"/>
        <dbReference type="ChEBI" id="CHEBI:58307"/>
        <dbReference type="ChEBI" id="CHEBI:58503"/>
        <dbReference type="ChEBI" id="CHEBI:58537"/>
        <dbReference type="EC" id="2.5.1.17"/>
    </reaction>
</comment>
<proteinExistence type="inferred from homology"/>
<dbReference type="Gene3D" id="1.20.1200.10">
    <property type="entry name" value="Cobalamin adenosyltransferase-like"/>
    <property type="match status" value="1"/>
</dbReference>
<dbReference type="InterPro" id="IPR016030">
    <property type="entry name" value="CblAdoTrfase-like"/>
</dbReference>
<evidence type="ECO:0000256" key="5">
    <source>
        <dbReference type="ARBA" id="ARBA00020963"/>
    </source>
</evidence>
<evidence type="ECO:0000256" key="2">
    <source>
        <dbReference type="ARBA" id="ARBA00007487"/>
    </source>
</evidence>
<evidence type="ECO:0000256" key="11">
    <source>
        <dbReference type="ARBA" id="ARBA00033334"/>
    </source>
</evidence>
<evidence type="ECO:0000256" key="10">
    <source>
        <dbReference type="ARBA" id="ARBA00031529"/>
    </source>
</evidence>
<protein>
    <recommendedName>
        <fullName evidence="5 15">Corrinoid adenosyltransferase</fullName>
        <ecNumber evidence="4 15">2.5.1.17</ecNumber>
    </recommendedName>
    <alternativeName>
        <fullName evidence="10 15">Cob(II)alamin adenosyltransferase</fullName>
    </alternativeName>
    <alternativeName>
        <fullName evidence="12 15">Cob(II)yrinic acid a,c-diamide adenosyltransferase</fullName>
    </alternativeName>
    <alternativeName>
        <fullName evidence="11 15">Cobinamide/cobalamin adenosyltransferase</fullName>
    </alternativeName>
</protein>
<name>A0A1T4K6L3_9ENTE</name>
<evidence type="ECO:0000256" key="9">
    <source>
        <dbReference type="ARBA" id="ARBA00022840"/>
    </source>
</evidence>
<reference evidence="17 18" key="1">
    <citation type="submission" date="2017-02" db="EMBL/GenBank/DDBJ databases">
        <authorList>
            <person name="Peterson S.W."/>
        </authorList>
    </citation>
    <scope>NUCLEOTIDE SEQUENCE [LARGE SCALE GENOMIC DNA]</scope>
    <source>
        <strain evidence="17 18">ATCC BAA-1030</strain>
    </source>
</reference>
<dbReference type="EMBL" id="FUXI01000001">
    <property type="protein sequence ID" value="SJZ38098.1"/>
    <property type="molecule type" value="Genomic_DNA"/>
</dbReference>
<keyword evidence="6 15" id="KW-0169">Cobalamin biosynthesis</keyword>
<dbReference type="PANTHER" id="PTHR12213">
    <property type="entry name" value="CORRINOID ADENOSYLTRANSFERASE"/>
    <property type="match status" value="1"/>
</dbReference>
<dbReference type="GO" id="GO:0005524">
    <property type="term" value="F:ATP binding"/>
    <property type="evidence" value="ECO:0007669"/>
    <property type="project" value="UniProtKB-UniRule"/>
</dbReference>